<evidence type="ECO:0000313" key="3">
    <source>
        <dbReference type="Proteomes" id="UP001595792"/>
    </source>
</evidence>
<comment type="caution">
    <text evidence="2">The sequence shown here is derived from an EMBL/GenBank/DDBJ whole genome shotgun (WGS) entry which is preliminary data.</text>
</comment>
<dbReference type="Gene3D" id="3.90.180.10">
    <property type="entry name" value="Medium-chain alcohol dehydrogenases, catalytic domain"/>
    <property type="match status" value="1"/>
</dbReference>
<proteinExistence type="predicted"/>
<feature type="domain" description="Enoyl reductase (ER)" evidence="1">
    <location>
        <begin position="10"/>
        <end position="333"/>
    </location>
</feature>
<keyword evidence="2" id="KW-0560">Oxidoreductase</keyword>
<evidence type="ECO:0000313" key="2">
    <source>
        <dbReference type="EMBL" id="MFC4196297.1"/>
    </source>
</evidence>
<dbReference type="RefSeq" id="WP_378959620.1">
    <property type="nucleotide sequence ID" value="NZ_JBHSBY010000031.1"/>
</dbReference>
<dbReference type="InterPro" id="IPR020843">
    <property type="entry name" value="ER"/>
</dbReference>
<dbReference type="Pfam" id="PF08240">
    <property type="entry name" value="ADH_N"/>
    <property type="match status" value="1"/>
</dbReference>
<dbReference type="Proteomes" id="UP001595792">
    <property type="component" value="Unassembled WGS sequence"/>
</dbReference>
<dbReference type="EMBL" id="JBHSBY010000031">
    <property type="protein sequence ID" value="MFC4196297.1"/>
    <property type="molecule type" value="Genomic_DNA"/>
</dbReference>
<keyword evidence="3" id="KW-1185">Reference proteome</keyword>
<dbReference type="SUPFAM" id="SSF50129">
    <property type="entry name" value="GroES-like"/>
    <property type="match status" value="1"/>
</dbReference>
<dbReference type="InterPro" id="IPR036291">
    <property type="entry name" value="NAD(P)-bd_dom_sf"/>
</dbReference>
<organism evidence="2 3">
    <name type="scientific">Pedobacter jamesrossensis</name>
    <dbReference type="NCBI Taxonomy" id="1908238"/>
    <lineage>
        <taxon>Bacteria</taxon>
        <taxon>Pseudomonadati</taxon>
        <taxon>Bacteroidota</taxon>
        <taxon>Sphingobacteriia</taxon>
        <taxon>Sphingobacteriales</taxon>
        <taxon>Sphingobacteriaceae</taxon>
        <taxon>Pedobacter</taxon>
    </lineage>
</organism>
<accession>A0ABV8NL78</accession>
<dbReference type="InterPro" id="IPR052711">
    <property type="entry name" value="Zinc_ADH-like"/>
</dbReference>
<dbReference type="GO" id="GO:0016491">
    <property type="term" value="F:oxidoreductase activity"/>
    <property type="evidence" value="ECO:0007669"/>
    <property type="project" value="UniProtKB-KW"/>
</dbReference>
<name>A0ABV8NL78_9SPHI</name>
<dbReference type="InterPro" id="IPR013149">
    <property type="entry name" value="ADH-like_C"/>
</dbReference>
<dbReference type="CDD" id="cd08276">
    <property type="entry name" value="MDR7"/>
    <property type="match status" value="1"/>
</dbReference>
<dbReference type="Gene3D" id="3.40.50.720">
    <property type="entry name" value="NAD(P)-binding Rossmann-like Domain"/>
    <property type="match status" value="1"/>
</dbReference>
<dbReference type="PANTHER" id="PTHR45033">
    <property type="match status" value="1"/>
</dbReference>
<reference evidence="3" key="1">
    <citation type="journal article" date="2019" name="Int. J. Syst. Evol. Microbiol.">
        <title>The Global Catalogue of Microorganisms (GCM) 10K type strain sequencing project: providing services to taxonomists for standard genome sequencing and annotation.</title>
        <authorList>
            <consortium name="The Broad Institute Genomics Platform"/>
            <consortium name="The Broad Institute Genome Sequencing Center for Infectious Disease"/>
            <person name="Wu L."/>
            <person name="Ma J."/>
        </authorList>
    </citation>
    <scope>NUCLEOTIDE SEQUENCE [LARGE SCALE GENOMIC DNA]</scope>
    <source>
        <strain evidence="3">CCM 8689</strain>
    </source>
</reference>
<dbReference type="InterPro" id="IPR011032">
    <property type="entry name" value="GroES-like_sf"/>
</dbReference>
<gene>
    <name evidence="2" type="ORF">ACFOUY_06275</name>
</gene>
<dbReference type="PANTHER" id="PTHR45033:SF2">
    <property type="entry name" value="ZINC-TYPE ALCOHOL DEHYDROGENASE-LIKE PROTEIN C1773.06C"/>
    <property type="match status" value="1"/>
</dbReference>
<dbReference type="SMART" id="SM00829">
    <property type="entry name" value="PKS_ER"/>
    <property type="match status" value="1"/>
</dbReference>
<dbReference type="EC" id="1.1.1.-" evidence="2"/>
<sequence>MKAWRLHDFGMNNFSMDIISVPVPNFNEVLIKVSAVSLNYRDKAILEGNYSADILKNGPLTLVSDAVGVIVAIGSGVRRFKEGDRVLTHLHSNWLDDPRKPDEADFMFGGPLQGALAEFMVAHENGLVMSPAYLTDEEACTLPIAALTAWYALNSIGQLKRGNTVLIQGTGGVALFAVQIAKAMGVEATVITSQNTKGEKALQLGASHYINYTSEPNWDERVLELTHNEGVDEVLEVAGGDLNKSIRATKTSGLITLIGFLEHPEISFNMFPVIIKQINLQGISTGHRKAFEEMIDFFNVHRINPVIDSVHTFENSPDAFRRLEEGAFGKIVIKVNPLKQ</sequence>
<dbReference type="Pfam" id="PF00107">
    <property type="entry name" value="ADH_zinc_N"/>
    <property type="match status" value="1"/>
</dbReference>
<dbReference type="InterPro" id="IPR013154">
    <property type="entry name" value="ADH-like_N"/>
</dbReference>
<protein>
    <submittedName>
        <fullName evidence="2">NAD(P)-dependent alcohol dehydrogenase</fullName>
        <ecNumber evidence="2">1.1.1.-</ecNumber>
    </submittedName>
</protein>
<dbReference type="SUPFAM" id="SSF51735">
    <property type="entry name" value="NAD(P)-binding Rossmann-fold domains"/>
    <property type="match status" value="1"/>
</dbReference>
<evidence type="ECO:0000259" key="1">
    <source>
        <dbReference type="SMART" id="SM00829"/>
    </source>
</evidence>